<keyword evidence="4" id="KW-1185">Reference proteome</keyword>
<accession>A0ABW4PG99</accession>
<feature type="region of interest" description="Disordered" evidence="1">
    <location>
        <begin position="19"/>
        <end position="48"/>
    </location>
</feature>
<dbReference type="EMBL" id="JBHUFU010000004">
    <property type="protein sequence ID" value="MFD1829736.1"/>
    <property type="molecule type" value="Genomic_DNA"/>
</dbReference>
<feature type="compositionally biased region" description="Pro residues" evidence="1">
    <location>
        <begin position="21"/>
        <end position="30"/>
    </location>
</feature>
<evidence type="ECO:0000313" key="4">
    <source>
        <dbReference type="Proteomes" id="UP001597365"/>
    </source>
</evidence>
<feature type="signal peptide" evidence="2">
    <location>
        <begin position="1"/>
        <end position="19"/>
    </location>
</feature>
<evidence type="ECO:0000313" key="3">
    <source>
        <dbReference type="EMBL" id="MFD1829736.1"/>
    </source>
</evidence>
<dbReference type="RefSeq" id="WP_380898582.1">
    <property type="nucleotide sequence ID" value="NZ_JBHUFU010000004.1"/>
</dbReference>
<evidence type="ECO:0000256" key="2">
    <source>
        <dbReference type="SAM" id="SignalP"/>
    </source>
</evidence>
<dbReference type="Proteomes" id="UP001597365">
    <property type="component" value="Unassembled WGS sequence"/>
</dbReference>
<proteinExistence type="predicted"/>
<organism evidence="3 4">
    <name type="scientific">Streptomyces desertarenae</name>
    <dbReference type="NCBI Taxonomy" id="2666184"/>
    <lineage>
        <taxon>Bacteria</taxon>
        <taxon>Bacillati</taxon>
        <taxon>Actinomycetota</taxon>
        <taxon>Actinomycetes</taxon>
        <taxon>Kitasatosporales</taxon>
        <taxon>Streptomycetaceae</taxon>
        <taxon>Streptomyces</taxon>
    </lineage>
</organism>
<comment type="caution">
    <text evidence="3">The sequence shown here is derived from an EMBL/GenBank/DDBJ whole genome shotgun (WGS) entry which is preliminary data.</text>
</comment>
<gene>
    <name evidence="3" type="ORF">ACFSJS_08660</name>
</gene>
<reference evidence="4" key="1">
    <citation type="journal article" date="2019" name="Int. J. Syst. Evol. Microbiol.">
        <title>The Global Catalogue of Microorganisms (GCM) 10K type strain sequencing project: providing services to taxonomists for standard genome sequencing and annotation.</title>
        <authorList>
            <consortium name="The Broad Institute Genomics Platform"/>
            <consortium name="The Broad Institute Genome Sequencing Center for Infectious Disease"/>
            <person name="Wu L."/>
            <person name="Ma J."/>
        </authorList>
    </citation>
    <scope>NUCLEOTIDE SEQUENCE [LARGE SCALE GENOMIC DNA]</scope>
    <source>
        <strain evidence="4">CGMCC 4.7455</strain>
    </source>
</reference>
<name>A0ABW4PG99_9ACTN</name>
<protein>
    <submittedName>
        <fullName evidence="3">Uncharacterized protein</fullName>
    </submittedName>
</protein>
<feature type="chain" id="PRO_5046715414" evidence="2">
    <location>
        <begin position="20"/>
        <end position="76"/>
    </location>
</feature>
<keyword evidence="2" id="KW-0732">Signal</keyword>
<evidence type="ECO:0000256" key="1">
    <source>
        <dbReference type="SAM" id="MobiDB-lite"/>
    </source>
</evidence>
<sequence length="76" mass="7651">MLRIVTPLAALPLVLLVLAEPPEPPDPSPGPGGGEASADTDSAGGWCYALTGGPDDTCTVQVVRVGQAREPVTAMP</sequence>